<dbReference type="InterPro" id="IPR036869">
    <property type="entry name" value="J_dom_sf"/>
</dbReference>
<dbReference type="PRINTS" id="PR00625">
    <property type="entry name" value="JDOMAIN"/>
</dbReference>
<protein>
    <recommendedName>
        <fullName evidence="2">J domain-containing protein</fullName>
    </recommendedName>
</protein>
<dbReference type="InterPro" id="IPR001623">
    <property type="entry name" value="DnaJ_domain"/>
</dbReference>
<dbReference type="PANTHER" id="PTHR44145">
    <property type="entry name" value="DNAJ HOMOLOG SUBFAMILY A MEMBER 3, MITOCHONDRIAL"/>
    <property type="match status" value="1"/>
</dbReference>
<dbReference type="InterPro" id="IPR018253">
    <property type="entry name" value="DnaJ_domain_CS"/>
</dbReference>
<dbReference type="Pfam" id="PF01556">
    <property type="entry name" value="DnaJ_C"/>
    <property type="match status" value="1"/>
</dbReference>
<evidence type="ECO:0000256" key="1">
    <source>
        <dbReference type="ARBA" id="ARBA00023186"/>
    </source>
</evidence>
<dbReference type="PANTHER" id="PTHR44145:SF3">
    <property type="entry name" value="DNAJ HOMOLOG SUBFAMILY A MEMBER 3, MITOCHONDRIAL"/>
    <property type="match status" value="1"/>
</dbReference>
<evidence type="ECO:0000313" key="3">
    <source>
        <dbReference type="EMBL" id="GAH32923.1"/>
    </source>
</evidence>
<proteinExistence type="predicted"/>
<accession>X1GIU3</accession>
<dbReference type="SUPFAM" id="SSF49493">
    <property type="entry name" value="HSP40/DnaJ peptide-binding domain"/>
    <property type="match status" value="1"/>
</dbReference>
<dbReference type="EMBL" id="BARU01007800">
    <property type="protein sequence ID" value="GAH32923.1"/>
    <property type="molecule type" value="Genomic_DNA"/>
</dbReference>
<feature type="domain" description="J" evidence="2">
    <location>
        <begin position="8"/>
        <end position="74"/>
    </location>
</feature>
<reference evidence="3" key="1">
    <citation type="journal article" date="2014" name="Front. Microbiol.">
        <title>High frequency of phylogenetically diverse reductive dehalogenase-homologous genes in deep subseafloor sedimentary metagenomes.</title>
        <authorList>
            <person name="Kawai M."/>
            <person name="Futagami T."/>
            <person name="Toyoda A."/>
            <person name="Takaki Y."/>
            <person name="Nishi S."/>
            <person name="Hori S."/>
            <person name="Arai W."/>
            <person name="Tsubouchi T."/>
            <person name="Morono Y."/>
            <person name="Uchiyama I."/>
            <person name="Ito T."/>
            <person name="Fujiyama A."/>
            <person name="Inagaki F."/>
            <person name="Takami H."/>
        </authorList>
    </citation>
    <scope>NUCLEOTIDE SEQUENCE</scope>
    <source>
        <strain evidence="3">Expedition CK06-06</strain>
    </source>
</reference>
<dbReference type="GO" id="GO:0006457">
    <property type="term" value="P:protein folding"/>
    <property type="evidence" value="ECO:0007669"/>
    <property type="project" value="InterPro"/>
</dbReference>
<dbReference type="PROSITE" id="PS50076">
    <property type="entry name" value="DNAJ_2"/>
    <property type="match status" value="1"/>
</dbReference>
<dbReference type="CDD" id="cd06257">
    <property type="entry name" value="DnaJ"/>
    <property type="match status" value="1"/>
</dbReference>
<gene>
    <name evidence="3" type="ORF">S03H2_15351</name>
</gene>
<dbReference type="InterPro" id="IPR002939">
    <property type="entry name" value="DnaJ_C"/>
</dbReference>
<dbReference type="PROSITE" id="PS00636">
    <property type="entry name" value="DNAJ_1"/>
    <property type="match status" value="1"/>
</dbReference>
<dbReference type="GO" id="GO:0051082">
    <property type="term" value="F:unfolded protein binding"/>
    <property type="evidence" value="ECO:0007669"/>
    <property type="project" value="InterPro"/>
</dbReference>
<dbReference type="SUPFAM" id="SSF46565">
    <property type="entry name" value="Chaperone J-domain"/>
    <property type="match status" value="1"/>
</dbReference>
<sequence length="245" mass="27734">NKYMARKDYYQILGAGRDADESAIKKAYRNLAMKYHPDRNQGKEKEANERFKEINEAYEVLGDPKKRKQYDQFGTVGTGDIFGSTHTRAGFEDVMHDFGAGGLGFDFLKNIFGDFEYSRGPGRVEFRTRRPSGRVFRSRVSLEDMLSELLASEAGTGTGTTFTRVPTDAVYKQTRKGNNDIHEHLTLTSEKARRGVKLEYKKGKKKIEIAIPPGVKTGQRMRYTGARSKLDSKTGDLYVHITVKN</sequence>
<dbReference type="AlphaFoldDB" id="X1GIU3"/>
<keyword evidence="1" id="KW-0143">Chaperone</keyword>
<evidence type="ECO:0000259" key="2">
    <source>
        <dbReference type="PROSITE" id="PS50076"/>
    </source>
</evidence>
<comment type="caution">
    <text evidence="3">The sequence shown here is derived from an EMBL/GenBank/DDBJ whole genome shotgun (WGS) entry which is preliminary data.</text>
</comment>
<feature type="non-terminal residue" evidence="3">
    <location>
        <position position="1"/>
    </location>
</feature>
<name>X1GIU3_9ZZZZ</name>
<dbReference type="Gene3D" id="2.60.260.20">
    <property type="entry name" value="Urease metallochaperone UreE, N-terminal domain"/>
    <property type="match status" value="1"/>
</dbReference>
<dbReference type="Pfam" id="PF00226">
    <property type="entry name" value="DnaJ"/>
    <property type="match status" value="1"/>
</dbReference>
<organism evidence="3">
    <name type="scientific">marine sediment metagenome</name>
    <dbReference type="NCBI Taxonomy" id="412755"/>
    <lineage>
        <taxon>unclassified sequences</taxon>
        <taxon>metagenomes</taxon>
        <taxon>ecological metagenomes</taxon>
    </lineage>
</organism>
<dbReference type="InterPro" id="IPR008971">
    <property type="entry name" value="HSP40/DnaJ_pept-bd"/>
</dbReference>
<dbReference type="InterPro" id="IPR051938">
    <property type="entry name" value="Apopto_cytoskel_mod"/>
</dbReference>
<dbReference type="Gene3D" id="1.10.287.110">
    <property type="entry name" value="DnaJ domain"/>
    <property type="match status" value="1"/>
</dbReference>
<dbReference type="SMART" id="SM00271">
    <property type="entry name" value="DnaJ"/>
    <property type="match status" value="1"/>
</dbReference>